<evidence type="ECO:0000256" key="4">
    <source>
        <dbReference type="ARBA" id="ARBA00022741"/>
    </source>
</evidence>
<gene>
    <name evidence="10" type="ORF">FSB_LOCUS52535</name>
</gene>
<organism evidence="10">
    <name type="scientific">Fagus sylvatica</name>
    <name type="common">Beechnut</name>
    <dbReference type="NCBI Taxonomy" id="28930"/>
    <lineage>
        <taxon>Eukaryota</taxon>
        <taxon>Viridiplantae</taxon>
        <taxon>Streptophyta</taxon>
        <taxon>Embryophyta</taxon>
        <taxon>Tracheophyta</taxon>
        <taxon>Spermatophyta</taxon>
        <taxon>Magnoliopsida</taxon>
        <taxon>eudicotyledons</taxon>
        <taxon>Gunneridae</taxon>
        <taxon>Pentapetalae</taxon>
        <taxon>rosids</taxon>
        <taxon>fabids</taxon>
        <taxon>Fagales</taxon>
        <taxon>Fagaceae</taxon>
        <taxon>Fagus</taxon>
    </lineage>
</organism>
<dbReference type="PANTHER" id="PTHR30075:SF2">
    <property type="entry name" value="GLYCINE--TRNA LIGASE, CHLOROPLASTIC_MITOCHONDRIAL 2"/>
    <property type="match status" value="1"/>
</dbReference>
<keyword evidence="6" id="KW-0648">Protein biosynthesis</keyword>
<comment type="similarity">
    <text evidence="1">Belongs to the class-II aminoacyl-tRNA synthetase family.</text>
</comment>
<dbReference type="PANTHER" id="PTHR30075">
    <property type="entry name" value="GLYCYL-TRNA SYNTHETASE"/>
    <property type="match status" value="1"/>
</dbReference>
<evidence type="ECO:0000256" key="7">
    <source>
        <dbReference type="ARBA" id="ARBA00023146"/>
    </source>
</evidence>
<keyword evidence="9" id="KW-0472">Membrane</keyword>
<evidence type="ECO:0000313" key="10">
    <source>
        <dbReference type="EMBL" id="SPD24653.1"/>
    </source>
</evidence>
<protein>
    <recommendedName>
        <fullName evidence="2">glycine--tRNA ligase</fullName>
        <ecNumber evidence="2">6.1.1.14</ecNumber>
    </recommendedName>
</protein>
<feature type="transmembrane region" description="Helical" evidence="9">
    <location>
        <begin position="55"/>
        <end position="77"/>
    </location>
</feature>
<evidence type="ECO:0000256" key="8">
    <source>
        <dbReference type="ARBA" id="ARBA00047937"/>
    </source>
</evidence>
<dbReference type="GO" id="GO:0005524">
    <property type="term" value="F:ATP binding"/>
    <property type="evidence" value="ECO:0007669"/>
    <property type="project" value="UniProtKB-KW"/>
</dbReference>
<sequence length="230" mass="25613">MGFTLMWAGTIKELEQIVHPKMREETNDKGMTPQELFTEEHKDMKKVGEEWMKNTATSCTVVGALIVIIMFAAAFTVPGEALFEITLTRFSGDILPATDAGIVLSIADSLVGLFASGCQPSSTNDPFGLRRISYGLVQVLVEKDRNLDLKQALELAAEVQHIKVDASTIDDVHQFVTRRLEQFLRIYSTENKELYHWGTVSISVSYIWPIVRVKPETPPHSALGAFTAEL</sequence>
<keyword evidence="4" id="KW-0547">Nucleotide-binding</keyword>
<evidence type="ECO:0000256" key="1">
    <source>
        <dbReference type="ARBA" id="ARBA00008226"/>
    </source>
</evidence>
<keyword evidence="9" id="KW-0812">Transmembrane</keyword>
<dbReference type="InterPro" id="IPR015944">
    <property type="entry name" value="Gly-tRNA-synth_bsu"/>
</dbReference>
<dbReference type="AlphaFoldDB" id="A0A2N9IKT0"/>
<evidence type="ECO:0000256" key="2">
    <source>
        <dbReference type="ARBA" id="ARBA00012829"/>
    </source>
</evidence>
<keyword evidence="9" id="KW-1133">Transmembrane helix</keyword>
<keyword evidence="3" id="KW-0436">Ligase</keyword>
<dbReference type="GO" id="GO:0004820">
    <property type="term" value="F:glycine-tRNA ligase activity"/>
    <property type="evidence" value="ECO:0007669"/>
    <property type="project" value="UniProtKB-EC"/>
</dbReference>
<evidence type="ECO:0000256" key="6">
    <source>
        <dbReference type="ARBA" id="ARBA00022917"/>
    </source>
</evidence>
<evidence type="ECO:0000256" key="3">
    <source>
        <dbReference type="ARBA" id="ARBA00022598"/>
    </source>
</evidence>
<dbReference type="InterPro" id="IPR006194">
    <property type="entry name" value="Gly-tRNA-synth_heterodimer"/>
</dbReference>
<dbReference type="PROSITE" id="PS50861">
    <property type="entry name" value="AA_TRNA_LIGASE_II_GLYAB"/>
    <property type="match status" value="1"/>
</dbReference>
<dbReference type="EMBL" id="OIVN01005968">
    <property type="protein sequence ID" value="SPD24653.1"/>
    <property type="molecule type" value="Genomic_DNA"/>
</dbReference>
<reference evidence="10" key="1">
    <citation type="submission" date="2018-02" db="EMBL/GenBank/DDBJ databases">
        <authorList>
            <person name="Cohen D.B."/>
            <person name="Kent A.D."/>
        </authorList>
    </citation>
    <scope>NUCLEOTIDE SEQUENCE</scope>
</reference>
<dbReference type="GO" id="GO:0009570">
    <property type="term" value="C:chloroplast stroma"/>
    <property type="evidence" value="ECO:0007669"/>
    <property type="project" value="TreeGrafter"/>
</dbReference>
<keyword evidence="5" id="KW-0067">ATP-binding</keyword>
<proteinExistence type="inferred from homology"/>
<accession>A0A2N9IKT0</accession>
<keyword evidence="7" id="KW-0030">Aminoacyl-tRNA synthetase</keyword>
<evidence type="ECO:0000256" key="9">
    <source>
        <dbReference type="SAM" id="Phobius"/>
    </source>
</evidence>
<evidence type="ECO:0000256" key="5">
    <source>
        <dbReference type="ARBA" id="ARBA00022840"/>
    </source>
</evidence>
<name>A0A2N9IKT0_FAGSY</name>
<comment type="catalytic activity">
    <reaction evidence="8">
        <text>tRNA(Gly) + glycine + ATP = glycyl-tRNA(Gly) + AMP + diphosphate</text>
        <dbReference type="Rhea" id="RHEA:16013"/>
        <dbReference type="Rhea" id="RHEA-COMP:9664"/>
        <dbReference type="Rhea" id="RHEA-COMP:9683"/>
        <dbReference type="ChEBI" id="CHEBI:30616"/>
        <dbReference type="ChEBI" id="CHEBI:33019"/>
        <dbReference type="ChEBI" id="CHEBI:57305"/>
        <dbReference type="ChEBI" id="CHEBI:78442"/>
        <dbReference type="ChEBI" id="CHEBI:78522"/>
        <dbReference type="ChEBI" id="CHEBI:456215"/>
        <dbReference type="EC" id="6.1.1.14"/>
    </reaction>
</comment>
<dbReference type="GO" id="GO:0006426">
    <property type="term" value="P:glycyl-tRNA aminoacylation"/>
    <property type="evidence" value="ECO:0007669"/>
    <property type="project" value="InterPro"/>
</dbReference>
<dbReference type="EC" id="6.1.1.14" evidence="2"/>
<dbReference type="GO" id="GO:0005739">
    <property type="term" value="C:mitochondrion"/>
    <property type="evidence" value="ECO:0007669"/>
    <property type="project" value="TreeGrafter"/>
</dbReference>
<dbReference type="Pfam" id="PF02092">
    <property type="entry name" value="tRNA_synt_2f"/>
    <property type="match status" value="1"/>
</dbReference>